<feature type="domain" description="YtkA-like" evidence="2">
    <location>
        <begin position="36"/>
        <end position="114"/>
    </location>
</feature>
<feature type="chain" id="PRO_5038621458" description="YtkA-like domain-containing protein" evidence="1">
    <location>
        <begin position="21"/>
        <end position="134"/>
    </location>
</feature>
<dbReference type="InterPro" id="IPR032693">
    <property type="entry name" value="YtkA-like_dom"/>
</dbReference>
<keyword evidence="1" id="KW-0732">Signal</keyword>
<dbReference type="OrthoDB" id="2679563at2"/>
<dbReference type="PROSITE" id="PS51257">
    <property type="entry name" value="PROKAR_LIPOPROTEIN"/>
    <property type="match status" value="1"/>
</dbReference>
<evidence type="ECO:0000313" key="3">
    <source>
        <dbReference type="EMBL" id="OME96807.1"/>
    </source>
</evidence>
<reference evidence="3 4" key="1">
    <citation type="submission" date="2016-11" db="EMBL/GenBank/DDBJ databases">
        <title>Paenibacillus species isolates.</title>
        <authorList>
            <person name="Beno S.M."/>
        </authorList>
    </citation>
    <scope>NUCLEOTIDE SEQUENCE [LARGE SCALE GENOMIC DNA]</scope>
    <source>
        <strain evidence="3 4">FSL F4-0100</strain>
    </source>
</reference>
<name>A0A1R1B9J7_PAELA</name>
<gene>
    <name evidence="3" type="ORF">BK123_04310</name>
</gene>
<evidence type="ECO:0000259" key="2">
    <source>
        <dbReference type="Pfam" id="PF13115"/>
    </source>
</evidence>
<evidence type="ECO:0000313" key="4">
    <source>
        <dbReference type="Proteomes" id="UP000187074"/>
    </source>
</evidence>
<dbReference type="EMBL" id="MRTF01000001">
    <property type="protein sequence ID" value="OME96807.1"/>
    <property type="molecule type" value="Genomic_DNA"/>
</dbReference>
<evidence type="ECO:0000256" key="1">
    <source>
        <dbReference type="SAM" id="SignalP"/>
    </source>
</evidence>
<sequence>MTRKKIALLAAMVLMAVALAACNDSKAESGEDVMAEPIIVELSLTPESIKAGEKVLIEAKVTQAGSPVEDANNVEFEVTLEGGGVQAKVPVKHDQDGVYKMEKTFDEAGTYRIVSHVTARGQHSMPLKELKVTE</sequence>
<dbReference type="RefSeq" id="WP_076321148.1">
    <property type="nucleotide sequence ID" value="NZ_BOSB01000002.1"/>
</dbReference>
<organism evidence="3 4">
    <name type="scientific">Paenibacillus lautus</name>
    <name type="common">Bacillus lautus</name>
    <dbReference type="NCBI Taxonomy" id="1401"/>
    <lineage>
        <taxon>Bacteria</taxon>
        <taxon>Bacillati</taxon>
        <taxon>Bacillota</taxon>
        <taxon>Bacilli</taxon>
        <taxon>Bacillales</taxon>
        <taxon>Paenibacillaceae</taxon>
        <taxon>Paenibacillus</taxon>
    </lineage>
</organism>
<accession>A0A1R1B9J7</accession>
<dbReference type="Pfam" id="PF13115">
    <property type="entry name" value="YtkA"/>
    <property type="match status" value="1"/>
</dbReference>
<dbReference type="STRING" id="1401.BK123_04310"/>
<dbReference type="InterPro" id="IPR013783">
    <property type="entry name" value="Ig-like_fold"/>
</dbReference>
<feature type="signal peptide" evidence="1">
    <location>
        <begin position="1"/>
        <end position="20"/>
    </location>
</feature>
<proteinExistence type="predicted"/>
<dbReference type="Proteomes" id="UP000187074">
    <property type="component" value="Unassembled WGS sequence"/>
</dbReference>
<dbReference type="AlphaFoldDB" id="A0A1R1B9J7"/>
<protein>
    <recommendedName>
        <fullName evidence="2">YtkA-like domain-containing protein</fullName>
    </recommendedName>
</protein>
<dbReference type="Gene3D" id="2.60.40.10">
    <property type="entry name" value="Immunoglobulins"/>
    <property type="match status" value="1"/>
</dbReference>
<comment type="caution">
    <text evidence="3">The sequence shown here is derived from an EMBL/GenBank/DDBJ whole genome shotgun (WGS) entry which is preliminary data.</text>
</comment>